<evidence type="ECO:0000313" key="2">
    <source>
        <dbReference type="Proteomes" id="UP000001656"/>
    </source>
</evidence>
<protein>
    <submittedName>
        <fullName evidence="1">Uncharacterized protein</fullName>
    </submittedName>
</protein>
<dbReference type="Proteomes" id="UP000001656">
    <property type="component" value="Chromosome"/>
</dbReference>
<dbReference type="EMBL" id="CP001666">
    <property type="protein sequence ID" value="ADK16701.1"/>
    <property type="molecule type" value="Genomic_DNA"/>
</dbReference>
<evidence type="ECO:0000313" key="1">
    <source>
        <dbReference type="EMBL" id="ADK16701.1"/>
    </source>
</evidence>
<proteinExistence type="predicted"/>
<dbReference type="eggNOG" id="ENOG50324HK">
    <property type="taxonomic scope" value="Bacteria"/>
</dbReference>
<gene>
    <name evidence="1" type="ordered locus">CLJU_c36600</name>
</gene>
<dbReference type="AlphaFoldDB" id="D8GTA2"/>
<organism evidence="1 2">
    <name type="scientific">Clostridium ljungdahlii (strain ATCC 55383 / DSM 13528 / PETC)</name>
    <dbReference type="NCBI Taxonomy" id="748727"/>
    <lineage>
        <taxon>Bacteria</taxon>
        <taxon>Bacillati</taxon>
        <taxon>Bacillota</taxon>
        <taxon>Clostridia</taxon>
        <taxon>Eubacteriales</taxon>
        <taxon>Clostridiaceae</taxon>
        <taxon>Clostridium</taxon>
    </lineage>
</organism>
<name>D8GTA2_CLOLD</name>
<dbReference type="STRING" id="748727.CLJU_c36600"/>
<dbReference type="HOGENOM" id="CLU_193579_0_0_9"/>
<reference evidence="1 2" key="1">
    <citation type="journal article" date="2010" name="Proc. Natl. Acad. Sci. U.S.A.">
        <title>Clostridium ljungdahlii represents a microbial production platform based on syngas.</title>
        <authorList>
            <person name="Kopke M."/>
            <person name="Held C."/>
            <person name="Hujer S."/>
            <person name="Liesegang H."/>
            <person name="Wiezer A."/>
            <person name="Wollherr A."/>
            <person name="Ehrenreich A."/>
            <person name="Liebl W."/>
            <person name="Gottschalk G."/>
            <person name="Durre P."/>
        </authorList>
    </citation>
    <scope>NUCLEOTIDE SEQUENCE [LARGE SCALE GENOMIC DNA]</scope>
    <source>
        <strain evidence="2">ATCC 55383 / DSM 13528 / PETC</strain>
    </source>
</reference>
<sequence length="84" mass="9762">MRKIKVALVKFKGYQEFMEYSYFTDIEDLKEGDVVVVPTNNFYSVGVFSRYSSNKQHIKNASKCIVEKVDIEAFENKMFLGGFD</sequence>
<accession>D8GTA2</accession>
<dbReference type="KEGG" id="clj:CLJU_c36600"/>